<dbReference type="InterPro" id="IPR036425">
    <property type="entry name" value="MoaB/Mog-like_dom_sf"/>
</dbReference>
<dbReference type="HOGENOM" id="CLU_077358_1_1_9"/>
<dbReference type="GO" id="GO:0016779">
    <property type="term" value="F:nucleotidyltransferase activity"/>
    <property type="evidence" value="ECO:0007669"/>
    <property type="project" value="UniProtKB-KW"/>
</dbReference>
<reference evidence="5 6" key="2">
    <citation type="journal article" date="2012" name="Stand. Genomic Sci.">
        <title>Complete genome sequence of the moderately thermophilic mineral-sulfide-oxidizing firmicute Sulfobacillus acidophilus type strain (NAL(T)).</title>
        <authorList>
            <person name="Anderson I."/>
            <person name="Chertkov O."/>
            <person name="Chen A."/>
            <person name="Saunders E."/>
            <person name="Lapidus A."/>
            <person name="Nolan M."/>
            <person name="Lucas S."/>
            <person name="Hammon N."/>
            <person name="Deshpande S."/>
            <person name="Cheng J.F."/>
            <person name="Han C."/>
            <person name="Tapia R."/>
            <person name="Goodwin L.A."/>
            <person name="Pitluck S."/>
            <person name="Liolios K."/>
            <person name="Pagani I."/>
            <person name="Ivanova N."/>
            <person name="Mikhailova N."/>
            <person name="Pati A."/>
            <person name="Palaniappan K."/>
            <person name="Land M."/>
            <person name="Pan C."/>
            <person name="Rohde M."/>
            <person name="Pukall R."/>
            <person name="Goker M."/>
            <person name="Detter J.C."/>
            <person name="Woyke T."/>
            <person name="Bristow J."/>
            <person name="Eisen J.A."/>
            <person name="Markowitz V."/>
            <person name="Hugenholtz P."/>
            <person name="Kyrpides N.C."/>
            <person name="Klenk H.P."/>
            <person name="Mavromatis K."/>
        </authorList>
    </citation>
    <scope>NUCLEOTIDE SEQUENCE [LARGE SCALE GENOMIC DNA]</scope>
    <source>
        <strain evidence="6">ATCC 700253 / DSM 10332 / NAL</strain>
    </source>
</reference>
<comment type="function">
    <text evidence="1">May be involved in the biosynthesis of molybdopterin.</text>
</comment>
<protein>
    <submittedName>
        <fullName evidence="5">Molybdopterin adenylyltransferase</fullName>
    </submittedName>
</protein>
<proteinExistence type="predicted"/>
<organism evidence="5 6">
    <name type="scientific">Sulfobacillus acidophilus (strain ATCC 700253 / DSM 10332 / NAL)</name>
    <dbReference type="NCBI Taxonomy" id="679936"/>
    <lineage>
        <taxon>Bacteria</taxon>
        <taxon>Bacillati</taxon>
        <taxon>Bacillota</taxon>
        <taxon>Clostridia</taxon>
        <taxon>Eubacteriales</taxon>
        <taxon>Clostridiales Family XVII. Incertae Sedis</taxon>
        <taxon>Sulfobacillus</taxon>
    </lineage>
</organism>
<dbReference type="SUPFAM" id="SSF53218">
    <property type="entry name" value="Molybdenum cofactor biosynthesis proteins"/>
    <property type="match status" value="1"/>
</dbReference>
<name>G8TXT9_SULAD</name>
<keyword evidence="3" id="KW-0501">Molybdenum cofactor biosynthesis</keyword>
<evidence type="ECO:0000313" key="6">
    <source>
        <dbReference type="Proteomes" id="UP000005439"/>
    </source>
</evidence>
<evidence type="ECO:0000259" key="4">
    <source>
        <dbReference type="SMART" id="SM00852"/>
    </source>
</evidence>
<dbReference type="PANTHER" id="PTHR43764:SF1">
    <property type="entry name" value="MOLYBDOPTERIN MOLYBDOTRANSFERASE"/>
    <property type="match status" value="1"/>
</dbReference>
<dbReference type="InterPro" id="IPR051920">
    <property type="entry name" value="MPT_Adenylyltrnsfr/MoaC-Rel"/>
</dbReference>
<dbReference type="Gene3D" id="3.40.980.10">
    <property type="entry name" value="MoaB/Mog-like domain"/>
    <property type="match status" value="1"/>
</dbReference>
<evidence type="ECO:0000256" key="1">
    <source>
        <dbReference type="ARBA" id="ARBA00003487"/>
    </source>
</evidence>
<dbReference type="InterPro" id="IPR001453">
    <property type="entry name" value="MoaB/Mog_dom"/>
</dbReference>
<dbReference type="STRING" id="679936.Sulac_2683"/>
<dbReference type="NCBIfam" id="TIGR00177">
    <property type="entry name" value="molyb_syn"/>
    <property type="match status" value="1"/>
</dbReference>
<gene>
    <name evidence="5" type="ordered locus">Sulac_2683</name>
</gene>
<keyword evidence="5" id="KW-0548">Nucleotidyltransferase</keyword>
<comment type="pathway">
    <text evidence="2">Cofactor biosynthesis; molybdopterin biosynthesis.</text>
</comment>
<evidence type="ECO:0000256" key="2">
    <source>
        <dbReference type="ARBA" id="ARBA00005046"/>
    </source>
</evidence>
<feature type="domain" description="MoaB/Mog" evidence="4">
    <location>
        <begin position="5"/>
        <end position="147"/>
    </location>
</feature>
<dbReference type="EMBL" id="CP003179">
    <property type="protein sequence ID" value="AEW06145.1"/>
    <property type="molecule type" value="Genomic_DNA"/>
</dbReference>
<sequence length="159" mass="17083">MRTIAVLTSSDASYQAIRADTSGTLLQRLAGAIGTVVAYRVLPDEADQLISQMREWVDQGIHLILTTGGTGLGPRDVMPEATRAVIDREIPGIPEAMRQASLAHTPFGMISRAVAGLARTTLIINFPGSPKAIEQLWPVVLPILPHALDVSQGKTQHEK</sequence>
<dbReference type="SMART" id="SM00852">
    <property type="entry name" value="MoCF_biosynth"/>
    <property type="match status" value="1"/>
</dbReference>
<dbReference type="Proteomes" id="UP000005439">
    <property type="component" value="Chromosome"/>
</dbReference>
<evidence type="ECO:0000313" key="5">
    <source>
        <dbReference type="EMBL" id="AEW06145.1"/>
    </source>
</evidence>
<dbReference type="InterPro" id="IPR008284">
    <property type="entry name" value="MoCF_biosynth_CS"/>
</dbReference>
<dbReference type="Pfam" id="PF00994">
    <property type="entry name" value="MoCF_biosynth"/>
    <property type="match status" value="1"/>
</dbReference>
<dbReference type="PANTHER" id="PTHR43764">
    <property type="entry name" value="MOLYBDENUM COFACTOR BIOSYNTHESIS"/>
    <property type="match status" value="1"/>
</dbReference>
<evidence type="ECO:0000256" key="3">
    <source>
        <dbReference type="ARBA" id="ARBA00023150"/>
    </source>
</evidence>
<keyword evidence="5" id="KW-0808">Transferase</keyword>
<accession>G8TXT9</accession>
<dbReference type="AlphaFoldDB" id="G8TXT9"/>
<dbReference type="GO" id="GO:0006777">
    <property type="term" value="P:Mo-molybdopterin cofactor biosynthetic process"/>
    <property type="evidence" value="ECO:0007669"/>
    <property type="project" value="UniProtKB-KW"/>
</dbReference>
<dbReference type="UniPathway" id="UPA00344"/>
<dbReference type="PATRIC" id="fig|679936.5.peg.2777"/>
<reference evidence="6" key="1">
    <citation type="submission" date="2011-12" db="EMBL/GenBank/DDBJ databases">
        <title>The complete genome of chromosome of Sulfobacillus acidophilus DSM 10332.</title>
        <authorList>
            <person name="Lucas S."/>
            <person name="Han J."/>
            <person name="Lapidus A."/>
            <person name="Bruce D."/>
            <person name="Goodwin L."/>
            <person name="Pitluck S."/>
            <person name="Peters L."/>
            <person name="Kyrpides N."/>
            <person name="Mavromatis K."/>
            <person name="Ivanova N."/>
            <person name="Mikhailova N."/>
            <person name="Chertkov O."/>
            <person name="Saunders E."/>
            <person name="Detter J.C."/>
            <person name="Tapia R."/>
            <person name="Han C."/>
            <person name="Land M."/>
            <person name="Hauser L."/>
            <person name="Markowitz V."/>
            <person name="Cheng J.-F."/>
            <person name="Hugenholtz P."/>
            <person name="Woyke T."/>
            <person name="Wu D."/>
            <person name="Pukall R."/>
            <person name="Gehrich-Schroeter G."/>
            <person name="Schneider S."/>
            <person name="Klenk H.-P."/>
            <person name="Eisen J.A."/>
        </authorList>
    </citation>
    <scope>NUCLEOTIDE SEQUENCE [LARGE SCALE GENOMIC DNA]</scope>
    <source>
        <strain evidence="6">ATCC 700253 / DSM 10332 / NAL</strain>
    </source>
</reference>
<dbReference type="PROSITE" id="PS01078">
    <property type="entry name" value="MOCF_BIOSYNTHESIS_1"/>
    <property type="match status" value="1"/>
</dbReference>
<keyword evidence="6" id="KW-1185">Reference proteome</keyword>
<dbReference type="KEGG" id="sap:Sulac_2683"/>
<dbReference type="CDD" id="cd00886">
    <property type="entry name" value="MogA_MoaB"/>
    <property type="match status" value="1"/>
</dbReference>